<keyword evidence="3" id="KW-1185">Reference proteome</keyword>
<evidence type="ECO:0000256" key="1">
    <source>
        <dbReference type="SAM" id="Phobius"/>
    </source>
</evidence>
<keyword evidence="1" id="KW-0812">Transmembrane</keyword>
<keyword evidence="1" id="KW-1133">Transmembrane helix</keyword>
<dbReference type="STRING" id="51511.ENSCSAVP00000014408"/>
<protein>
    <submittedName>
        <fullName evidence="2">Uncharacterized protein</fullName>
    </submittedName>
</protein>
<organism evidence="2 3">
    <name type="scientific">Ciona savignyi</name>
    <name type="common">Pacific transparent sea squirt</name>
    <dbReference type="NCBI Taxonomy" id="51511"/>
    <lineage>
        <taxon>Eukaryota</taxon>
        <taxon>Metazoa</taxon>
        <taxon>Chordata</taxon>
        <taxon>Tunicata</taxon>
        <taxon>Ascidiacea</taxon>
        <taxon>Phlebobranchia</taxon>
        <taxon>Cionidae</taxon>
        <taxon>Ciona</taxon>
    </lineage>
</organism>
<proteinExistence type="predicted"/>
<dbReference type="AlphaFoldDB" id="H2Z9Z3"/>
<dbReference type="HOGENOM" id="CLU_1786224_0_0_1"/>
<keyword evidence="1" id="KW-0472">Membrane</keyword>
<dbReference type="Proteomes" id="UP000007875">
    <property type="component" value="Unassembled WGS sequence"/>
</dbReference>
<evidence type="ECO:0000313" key="2">
    <source>
        <dbReference type="Ensembl" id="ENSCSAVP00000014408.1"/>
    </source>
</evidence>
<dbReference type="InterPro" id="IPR035940">
    <property type="entry name" value="CAP_sf"/>
</dbReference>
<evidence type="ECO:0000313" key="3">
    <source>
        <dbReference type="Proteomes" id="UP000007875"/>
    </source>
</evidence>
<sequence>MNVFGFPVESAVFLVCHYGPRGIRFPHFPYFRGTTCSFCNHEDKCEYNLCANTERETDDSKRPWLDETTNIPTTTTPAPFLSKDAKIGLIAGGAVLASTLIATAIIVTVVRTMRRKERERMLQMDKRLNNMAGRNSRGDFNARDE</sequence>
<dbReference type="Gene3D" id="3.40.33.10">
    <property type="entry name" value="CAP"/>
    <property type="match status" value="1"/>
</dbReference>
<reference evidence="2" key="3">
    <citation type="submission" date="2025-09" db="UniProtKB">
        <authorList>
            <consortium name="Ensembl"/>
        </authorList>
    </citation>
    <scope>IDENTIFICATION</scope>
</reference>
<name>H2Z9Z3_CIOSA</name>
<reference evidence="2" key="2">
    <citation type="submission" date="2025-08" db="UniProtKB">
        <authorList>
            <consortium name="Ensembl"/>
        </authorList>
    </citation>
    <scope>IDENTIFICATION</scope>
</reference>
<reference evidence="3" key="1">
    <citation type="submission" date="2003-08" db="EMBL/GenBank/DDBJ databases">
        <authorList>
            <person name="Birren B."/>
            <person name="Nusbaum C."/>
            <person name="Abebe A."/>
            <person name="Abouelleil A."/>
            <person name="Adekoya E."/>
            <person name="Ait-zahra M."/>
            <person name="Allen N."/>
            <person name="Allen T."/>
            <person name="An P."/>
            <person name="Anderson M."/>
            <person name="Anderson S."/>
            <person name="Arachchi H."/>
            <person name="Armbruster J."/>
            <person name="Bachantsang P."/>
            <person name="Baldwin J."/>
            <person name="Barry A."/>
            <person name="Bayul T."/>
            <person name="Blitshsteyn B."/>
            <person name="Bloom T."/>
            <person name="Blye J."/>
            <person name="Boguslavskiy L."/>
            <person name="Borowsky M."/>
            <person name="Boukhgalter B."/>
            <person name="Brunache A."/>
            <person name="Butler J."/>
            <person name="Calixte N."/>
            <person name="Calvo S."/>
            <person name="Camarata J."/>
            <person name="Campo K."/>
            <person name="Chang J."/>
            <person name="Cheshatsang Y."/>
            <person name="Citroen M."/>
            <person name="Collymore A."/>
            <person name="Considine T."/>
            <person name="Cook A."/>
            <person name="Cooke P."/>
            <person name="Corum B."/>
            <person name="Cuomo C."/>
            <person name="David R."/>
            <person name="Dawoe T."/>
            <person name="Degray S."/>
            <person name="Dodge S."/>
            <person name="Dooley K."/>
            <person name="Dorje P."/>
            <person name="Dorjee K."/>
            <person name="Dorris L."/>
            <person name="Duffey N."/>
            <person name="Dupes A."/>
            <person name="Elkins T."/>
            <person name="Engels R."/>
            <person name="Erickson J."/>
            <person name="Farina A."/>
            <person name="Faro S."/>
            <person name="Ferreira P."/>
            <person name="Fischer H."/>
            <person name="Fitzgerald M."/>
            <person name="Foley K."/>
            <person name="Gage D."/>
            <person name="Galagan J."/>
            <person name="Gearin G."/>
            <person name="Gnerre S."/>
            <person name="Gnirke A."/>
            <person name="Goyette A."/>
            <person name="Graham J."/>
            <person name="Grandbois E."/>
            <person name="Gyaltsen K."/>
            <person name="Hafez N."/>
            <person name="Hagopian D."/>
            <person name="Hagos B."/>
            <person name="Hall J."/>
            <person name="Hatcher B."/>
            <person name="Heller A."/>
            <person name="Higgins H."/>
            <person name="Honan T."/>
            <person name="Horn A."/>
            <person name="Houde N."/>
            <person name="Hughes L."/>
            <person name="Hulme W."/>
            <person name="Husby E."/>
            <person name="Iliev I."/>
            <person name="Jaffe D."/>
            <person name="Jones C."/>
            <person name="Kamal M."/>
            <person name="Kamat A."/>
            <person name="Kamvysselis M."/>
            <person name="Karlsson E."/>
            <person name="Kells C."/>
            <person name="Kieu A."/>
            <person name="Kisner P."/>
            <person name="Kodira C."/>
            <person name="Kulbokas E."/>
            <person name="Labutti K."/>
            <person name="Lama D."/>
            <person name="Landers T."/>
            <person name="Leger J."/>
            <person name="Levine S."/>
            <person name="Lewis D."/>
            <person name="Lewis T."/>
            <person name="Lindblad-toh K."/>
            <person name="Liu X."/>
            <person name="Lokyitsang T."/>
            <person name="Lokyitsang Y."/>
            <person name="Lucien O."/>
            <person name="Lui A."/>
            <person name="Ma L.J."/>
            <person name="Mabbitt R."/>
            <person name="Macdonald J."/>
            <person name="Maclean C."/>
            <person name="Major J."/>
            <person name="Manning J."/>
            <person name="Marabella R."/>
            <person name="Maru K."/>
            <person name="Matthews C."/>
            <person name="Mauceli E."/>
            <person name="Mccarthy M."/>
            <person name="Mcdonough S."/>
            <person name="Mcghee T."/>
            <person name="Meldrim J."/>
            <person name="Meneus L."/>
            <person name="Mesirov J."/>
            <person name="Mihalev A."/>
            <person name="Mihova T."/>
            <person name="Mikkelsen T."/>
            <person name="Mlenga V."/>
            <person name="Moru K."/>
            <person name="Mozes J."/>
            <person name="Mulrain L."/>
            <person name="Munson G."/>
            <person name="Naylor J."/>
            <person name="Newes C."/>
            <person name="Nguyen C."/>
            <person name="Nguyen N."/>
            <person name="Nguyen T."/>
            <person name="Nicol R."/>
            <person name="Nielsen C."/>
            <person name="Nizzari M."/>
            <person name="Norbu C."/>
            <person name="Norbu N."/>
            <person name="O'donnell P."/>
            <person name="Okoawo O."/>
            <person name="O'leary S."/>
            <person name="Omotosho B."/>
            <person name="O'neill K."/>
            <person name="Osman S."/>
            <person name="Parker S."/>
            <person name="Perrin D."/>
            <person name="Phunkhang P."/>
            <person name="Piqani B."/>
            <person name="Purcell S."/>
            <person name="Rachupka T."/>
            <person name="Ramasamy U."/>
            <person name="Rameau R."/>
            <person name="Ray V."/>
            <person name="Raymond C."/>
            <person name="Retta R."/>
            <person name="Richardson S."/>
            <person name="Rise C."/>
            <person name="Rodriguez J."/>
            <person name="Rogers J."/>
            <person name="Rogov P."/>
            <person name="Rutman M."/>
            <person name="Schupbach R."/>
            <person name="Seaman C."/>
            <person name="Settipalli S."/>
            <person name="Sharpe T."/>
            <person name="Sheridan J."/>
            <person name="Sherpa N."/>
            <person name="Shi J."/>
            <person name="Smirnov S."/>
            <person name="Smith C."/>
            <person name="Sougnez C."/>
            <person name="Spencer B."/>
            <person name="Stalker J."/>
            <person name="Stange-thomann N."/>
            <person name="Stavropoulos S."/>
            <person name="Stetson K."/>
            <person name="Stone C."/>
            <person name="Stone S."/>
            <person name="Stubbs M."/>
            <person name="Talamas J."/>
            <person name="Tchuinga P."/>
            <person name="Tenzing P."/>
            <person name="Tesfaye S."/>
            <person name="Theodore J."/>
            <person name="Thoulutsang Y."/>
            <person name="Topham K."/>
            <person name="Towey S."/>
            <person name="Tsamla T."/>
            <person name="Tsomo N."/>
            <person name="Vallee D."/>
            <person name="Vassiliev H."/>
            <person name="Venkataraman V."/>
            <person name="Vinson J."/>
            <person name="Vo A."/>
            <person name="Wade C."/>
            <person name="Wang S."/>
            <person name="Wangchuk T."/>
            <person name="Wangdi T."/>
            <person name="Whittaker C."/>
            <person name="Wilkinson J."/>
            <person name="Wu Y."/>
            <person name="Wyman D."/>
            <person name="Yadav S."/>
            <person name="Yang S."/>
            <person name="Yang X."/>
            <person name="Yeager S."/>
            <person name="Yee E."/>
            <person name="Young G."/>
            <person name="Zainoun J."/>
            <person name="Zembeck L."/>
            <person name="Zimmer A."/>
            <person name="Zody M."/>
            <person name="Lander E."/>
        </authorList>
    </citation>
    <scope>NUCLEOTIDE SEQUENCE [LARGE SCALE GENOMIC DNA]</scope>
</reference>
<feature type="transmembrane region" description="Helical" evidence="1">
    <location>
        <begin position="87"/>
        <end position="110"/>
    </location>
</feature>
<dbReference type="InParanoid" id="H2Z9Z3"/>
<dbReference type="Ensembl" id="ENSCSAVT00000014573.1">
    <property type="protein sequence ID" value="ENSCSAVP00000014408.1"/>
    <property type="gene ID" value="ENSCSAVG00000008437.1"/>
</dbReference>
<accession>H2Z9Z3</accession>